<evidence type="ECO:0000256" key="6">
    <source>
        <dbReference type="PROSITE-ProRule" id="PRU00221"/>
    </source>
</evidence>
<reference evidence="8 9" key="1">
    <citation type="submission" date="2024-01" db="EMBL/GenBank/DDBJ databases">
        <title>Comparative genomics of Cryptococcus and Kwoniella reveals pathogenesis evolution and contrasting modes of karyotype evolution via chromosome fusion or intercentromeric recombination.</title>
        <authorList>
            <person name="Coelho M.A."/>
            <person name="David-Palma M."/>
            <person name="Shea T."/>
            <person name="Bowers K."/>
            <person name="McGinley-Smith S."/>
            <person name="Mohammad A.W."/>
            <person name="Gnirke A."/>
            <person name="Yurkov A.M."/>
            <person name="Nowrousian M."/>
            <person name="Sun S."/>
            <person name="Cuomo C.A."/>
            <person name="Heitman J."/>
        </authorList>
    </citation>
    <scope>NUCLEOTIDE SEQUENCE [LARGE SCALE GENOMIC DNA]</scope>
    <source>
        <strain evidence="8">CBS 11374</strain>
    </source>
</reference>
<evidence type="ECO:0000256" key="4">
    <source>
        <dbReference type="ARBA" id="ARBA00023242"/>
    </source>
</evidence>
<feature type="compositionally biased region" description="Acidic residues" evidence="7">
    <location>
        <begin position="332"/>
        <end position="358"/>
    </location>
</feature>
<dbReference type="PANTHER" id="PTHR44019:SF20">
    <property type="entry name" value="WD REPEAT-CONTAINING PROTEIN 55"/>
    <property type="match status" value="1"/>
</dbReference>
<evidence type="ECO:0000256" key="3">
    <source>
        <dbReference type="ARBA" id="ARBA00022737"/>
    </source>
</evidence>
<dbReference type="Proteomes" id="UP001329825">
    <property type="component" value="Chromosome 1"/>
</dbReference>
<gene>
    <name evidence="8" type="ORF">IL334_000226</name>
</gene>
<dbReference type="InterPro" id="IPR001680">
    <property type="entry name" value="WD40_rpt"/>
</dbReference>
<dbReference type="EMBL" id="CP141881">
    <property type="protein sequence ID" value="WRT63321.1"/>
    <property type="molecule type" value="Genomic_DNA"/>
</dbReference>
<protein>
    <recommendedName>
        <fullName evidence="5">WD repeat-containing protein</fullName>
    </recommendedName>
</protein>
<feature type="compositionally biased region" description="Basic and acidic residues" evidence="7">
    <location>
        <begin position="381"/>
        <end position="390"/>
    </location>
</feature>
<feature type="repeat" description="WD" evidence="6">
    <location>
        <begin position="106"/>
        <end position="132"/>
    </location>
</feature>
<keyword evidence="9" id="KW-1185">Reference proteome</keyword>
<dbReference type="SUPFAM" id="SSF50978">
    <property type="entry name" value="WD40 repeat-like"/>
    <property type="match status" value="1"/>
</dbReference>
<feature type="region of interest" description="Disordered" evidence="7">
    <location>
        <begin position="301"/>
        <end position="390"/>
    </location>
</feature>
<keyword evidence="4 5" id="KW-0539">Nucleus</keyword>
<dbReference type="InterPro" id="IPR015943">
    <property type="entry name" value="WD40/YVTN_repeat-like_dom_sf"/>
</dbReference>
<dbReference type="Pfam" id="PF24796">
    <property type="entry name" value="WDR55"/>
    <property type="match status" value="1"/>
</dbReference>
<dbReference type="Gene3D" id="2.130.10.10">
    <property type="entry name" value="YVTN repeat-like/Quinoprotein amine dehydrogenase"/>
    <property type="match status" value="2"/>
</dbReference>
<evidence type="ECO:0000256" key="2">
    <source>
        <dbReference type="ARBA" id="ARBA00022574"/>
    </source>
</evidence>
<sequence length="390" mass="43287">MPDIKLRNQPFDLAFHPTESVIFSSLLTGEVKSWRYDDEDGSTSTSWSVRPSKRTARAIAPEQDGKHLWVGGKSGTLFQLTTEMGTIVREQEKAHDVPINRVFCVNENLVATGDDDGIIKLWDPRKPDPLREYNQHFDYISDFTYFEDKRQLVATSGDGHLSVIDIRSNKPQPLTVSADQEDELLSIVQVKGGQKVIVGSGLGILSIWNRKSGWGDSVDRIPGHPASIDAIVALTPDIIATGSEDGMIRVLQVLPHKFLGVIASHEEYPIERIKLDHNSKWLGSVSHDECLKLTDVSDLFEESDGEDEDMEKDSDDDDDAEEGKEDKVTTNEGEDEDEDEDGDIEVDSGSDSDSDEEVQVVRDRKKKKGGLGDLGKGGQAQKDEDFFADL</sequence>
<organism evidence="8 9">
    <name type="scientific">Kwoniella shivajii</name>
    <dbReference type="NCBI Taxonomy" id="564305"/>
    <lineage>
        <taxon>Eukaryota</taxon>
        <taxon>Fungi</taxon>
        <taxon>Dikarya</taxon>
        <taxon>Basidiomycota</taxon>
        <taxon>Agaricomycotina</taxon>
        <taxon>Tremellomycetes</taxon>
        <taxon>Tremellales</taxon>
        <taxon>Cryptococcaceae</taxon>
        <taxon>Kwoniella</taxon>
    </lineage>
</organism>
<feature type="compositionally biased region" description="Acidic residues" evidence="7">
    <location>
        <begin position="301"/>
        <end position="323"/>
    </location>
</feature>
<dbReference type="RefSeq" id="XP_062788061.1">
    <property type="nucleotide sequence ID" value="XM_062932010.1"/>
</dbReference>
<evidence type="ECO:0000256" key="1">
    <source>
        <dbReference type="ARBA" id="ARBA00007625"/>
    </source>
</evidence>
<evidence type="ECO:0000313" key="8">
    <source>
        <dbReference type="EMBL" id="WRT63321.1"/>
    </source>
</evidence>
<proteinExistence type="inferred from homology"/>
<dbReference type="SMART" id="SM00320">
    <property type="entry name" value="WD40"/>
    <property type="match status" value="6"/>
</dbReference>
<dbReference type="InterPro" id="IPR050505">
    <property type="entry name" value="WDR55/POC1"/>
</dbReference>
<dbReference type="GeneID" id="87952357"/>
<evidence type="ECO:0000256" key="5">
    <source>
        <dbReference type="PIRNR" id="PIRNR038169"/>
    </source>
</evidence>
<evidence type="ECO:0000256" key="7">
    <source>
        <dbReference type="SAM" id="MobiDB-lite"/>
    </source>
</evidence>
<name>A0ABZ1CRL3_9TREE</name>
<dbReference type="InterPro" id="IPR036322">
    <property type="entry name" value="WD40_repeat_dom_sf"/>
</dbReference>
<dbReference type="PROSITE" id="PS50082">
    <property type="entry name" value="WD_REPEATS_2"/>
    <property type="match status" value="1"/>
</dbReference>
<keyword evidence="3" id="KW-0677">Repeat</keyword>
<accession>A0ABZ1CRL3</accession>
<evidence type="ECO:0000313" key="9">
    <source>
        <dbReference type="Proteomes" id="UP001329825"/>
    </source>
</evidence>
<comment type="similarity">
    <text evidence="1 5">Belongs to the WD repeat WDR55 family.</text>
</comment>
<comment type="subcellular location">
    <subcellularLocation>
        <location evidence="5">Nucleus</location>
        <location evidence="5">Nucleolus</location>
    </subcellularLocation>
</comment>
<dbReference type="PANTHER" id="PTHR44019">
    <property type="entry name" value="WD REPEAT-CONTAINING PROTEIN 55"/>
    <property type="match status" value="1"/>
</dbReference>
<keyword evidence="2 5" id="KW-0853">WD repeat</keyword>
<dbReference type="PIRSF" id="PIRSF038169">
    <property type="entry name" value="WD_repeat_p55"/>
    <property type="match status" value="1"/>
</dbReference>
<dbReference type="InterPro" id="IPR017422">
    <property type="entry name" value="WDR55"/>
</dbReference>